<keyword evidence="2" id="KW-0863">Zinc-finger</keyword>
<keyword evidence="3" id="KW-0862">Zinc</keyword>
<keyword evidence="1" id="KW-0479">Metal-binding</keyword>
<comment type="caution">
    <text evidence="5">The sequence shown here is derived from an EMBL/GenBank/DDBJ whole genome shotgun (WGS) entry which is preliminary data.</text>
</comment>
<proteinExistence type="predicted"/>
<protein>
    <recommendedName>
        <fullName evidence="4">CHHC U11-48K-type domain-containing protein</fullName>
    </recommendedName>
</protein>
<reference evidence="5 6" key="1">
    <citation type="journal article" date="2023" name="Insect Mol. Biol.">
        <title>Genome sequencing provides insights into the evolution of gene families encoding plant cell wall-degrading enzymes in longhorned beetles.</title>
        <authorList>
            <person name="Shin N.R."/>
            <person name="Okamura Y."/>
            <person name="Kirsch R."/>
            <person name="Pauchet Y."/>
        </authorList>
    </citation>
    <scope>NUCLEOTIDE SEQUENCE [LARGE SCALE GENOMIC DNA]</scope>
    <source>
        <strain evidence="5">EAD_L_NR</strain>
    </source>
</reference>
<dbReference type="InterPro" id="IPR022776">
    <property type="entry name" value="TRM13/UPF0224_CHHC_Znf_dom"/>
</dbReference>
<organism evidence="5 6">
    <name type="scientific">Exocentrus adspersus</name>
    <dbReference type="NCBI Taxonomy" id="1586481"/>
    <lineage>
        <taxon>Eukaryota</taxon>
        <taxon>Metazoa</taxon>
        <taxon>Ecdysozoa</taxon>
        <taxon>Arthropoda</taxon>
        <taxon>Hexapoda</taxon>
        <taxon>Insecta</taxon>
        <taxon>Pterygota</taxon>
        <taxon>Neoptera</taxon>
        <taxon>Endopterygota</taxon>
        <taxon>Coleoptera</taxon>
        <taxon>Polyphaga</taxon>
        <taxon>Cucujiformia</taxon>
        <taxon>Chrysomeloidea</taxon>
        <taxon>Cerambycidae</taxon>
        <taxon>Lamiinae</taxon>
        <taxon>Acanthocinini</taxon>
        <taxon>Exocentrus</taxon>
    </lineage>
</organism>
<evidence type="ECO:0000256" key="3">
    <source>
        <dbReference type="ARBA" id="ARBA00022833"/>
    </source>
</evidence>
<dbReference type="Pfam" id="PF05253">
    <property type="entry name" value="zf-U11-48K"/>
    <property type="match status" value="1"/>
</dbReference>
<evidence type="ECO:0000256" key="1">
    <source>
        <dbReference type="ARBA" id="ARBA00022723"/>
    </source>
</evidence>
<gene>
    <name evidence="5" type="ORF">NQ315_001905</name>
</gene>
<dbReference type="SUPFAM" id="SSF57667">
    <property type="entry name" value="beta-beta-alpha zinc fingers"/>
    <property type="match status" value="1"/>
</dbReference>
<evidence type="ECO:0000313" key="5">
    <source>
        <dbReference type="EMBL" id="KAJ8923347.1"/>
    </source>
</evidence>
<dbReference type="Proteomes" id="UP001159042">
    <property type="component" value="Unassembled WGS sequence"/>
</dbReference>
<keyword evidence="6" id="KW-1185">Reference proteome</keyword>
<dbReference type="InterPro" id="IPR036236">
    <property type="entry name" value="Znf_C2H2_sf"/>
</dbReference>
<dbReference type="GO" id="GO:0008270">
    <property type="term" value="F:zinc ion binding"/>
    <property type="evidence" value="ECO:0007669"/>
    <property type="project" value="UniProtKB-KW"/>
</dbReference>
<dbReference type="AlphaFoldDB" id="A0AAV8WAY5"/>
<dbReference type="PROSITE" id="PS51800">
    <property type="entry name" value="ZF_CHHC_U11_48K"/>
    <property type="match status" value="1"/>
</dbReference>
<feature type="domain" description="CHHC U11-48K-type" evidence="4">
    <location>
        <begin position="9"/>
        <end position="36"/>
    </location>
</feature>
<accession>A0AAV8WAY5</accession>
<name>A0AAV8WAY5_9CUCU</name>
<evidence type="ECO:0000256" key="2">
    <source>
        <dbReference type="ARBA" id="ARBA00022771"/>
    </source>
</evidence>
<sequence>MFLNRAEKMVKCPFNPLHIMTETALQRHIVRCMVNYPSFVTCPYNALHRFKNKELLHDHMSECESKERNYLLYDNVCKQDNAAFHIDNTREFNLRDENWDEN</sequence>
<evidence type="ECO:0000313" key="6">
    <source>
        <dbReference type="Proteomes" id="UP001159042"/>
    </source>
</evidence>
<evidence type="ECO:0000259" key="4">
    <source>
        <dbReference type="PROSITE" id="PS51800"/>
    </source>
</evidence>
<dbReference type="EMBL" id="JANEYG010000005">
    <property type="protein sequence ID" value="KAJ8923347.1"/>
    <property type="molecule type" value="Genomic_DNA"/>
</dbReference>